<comment type="caution">
    <text evidence="1">The sequence shown here is derived from an EMBL/GenBank/DDBJ whole genome shotgun (WGS) entry which is preliminary data.</text>
</comment>
<evidence type="ECO:0000313" key="1">
    <source>
        <dbReference type="EMBL" id="CAG8745603.1"/>
    </source>
</evidence>
<feature type="non-terminal residue" evidence="1">
    <location>
        <position position="273"/>
    </location>
</feature>
<keyword evidence="2" id="KW-1185">Reference proteome</keyword>
<accession>A0ACA9QCJ5</accession>
<dbReference type="EMBL" id="CAJVPU010043378">
    <property type="protein sequence ID" value="CAG8745603.1"/>
    <property type="molecule type" value="Genomic_DNA"/>
</dbReference>
<dbReference type="Proteomes" id="UP000789702">
    <property type="component" value="Unassembled WGS sequence"/>
</dbReference>
<feature type="non-terminal residue" evidence="1">
    <location>
        <position position="1"/>
    </location>
</feature>
<proteinExistence type="predicted"/>
<gene>
    <name evidence="1" type="ORF">DHETER_LOCUS14322</name>
</gene>
<protein>
    <submittedName>
        <fullName evidence="1">5557_t:CDS:1</fullName>
    </submittedName>
</protein>
<name>A0ACA9QCJ5_9GLOM</name>
<evidence type="ECO:0000313" key="2">
    <source>
        <dbReference type="Proteomes" id="UP000789702"/>
    </source>
</evidence>
<organism evidence="1 2">
    <name type="scientific">Dentiscutata heterogama</name>
    <dbReference type="NCBI Taxonomy" id="1316150"/>
    <lineage>
        <taxon>Eukaryota</taxon>
        <taxon>Fungi</taxon>
        <taxon>Fungi incertae sedis</taxon>
        <taxon>Mucoromycota</taxon>
        <taxon>Glomeromycotina</taxon>
        <taxon>Glomeromycetes</taxon>
        <taxon>Diversisporales</taxon>
        <taxon>Gigasporaceae</taxon>
        <taxon>Dentiscutata</taxon>
    </lineage>
</organism>
<sequence>PLSPVQGTIIFSPTKLCNTYTRLTGKTSLLNPDSPDGCWDELYMIAGGTGITPMLQLIKYYLEQSMKQKNDTNKNVAYKRMHLLFGNRKIEDVIDGELLEDIAISSRGQLTVTYCLSEPPSDWGGLQGRIDKQTIQEWMNLMQSVFLSTPSKSQMKILESHSIRRKVIAQSQSSSPTLEPQSPYMQPHYEEALSPILQYRSESTLPLSKESKTSIIQPDDSQKYEECIIDAESNLKPELSTKKSRLLTIDPDLANSGESYDLLQGKIIVSGPS</sequence>
<reference evidence="1" key="1">
    <citation type="submission" date="2021-06" db="EMBL/GenBank/DDBJ databases">
        <authorList>
            <person name="Kallberg Y."/>
            <person name="Tangrot J."/>
            <person name="Rosling A."/>
        </authorList>
    </citation>
    <scope>NUCLEOTIDE SEQUENCE</scope>
    <source>
        <strain evidence="1">IL203A</strain>
    </source>
</reference>